<keyword evidence="4" id="KW-1185">Reference proteome</keyword>
<feature type="chain" id="PRO_5021737107" description="Alginate export domain-containing protein" evidence="1">
    <location>
        <begin position="26"/>
        <end position="509"/>
    </location>
</feature>
<feature type="signal peptide" evidence="1">
    <location>
        <begin position="1"/>
        <end position="25"/>
    </location>
</feature>
<evidence type="ECO:0000259" key="2">
    <source>
        <dbReference type="Pfam" id="PF13372"/>
    </source>
</evidence>
<evidence type="ECO:0000256" key="1">
    <source>
        <dbReference type="SAM" id="SignalP"/>
    </source>
</evidence>
<dbReference type="EMBL" id="CP036276">
    <property type="protein sequence ID" value="QDU43613.1"/>
    <property type="molecule type" value="Genomic_DNA"/>
</dbReference>
<accession>A0A517ZMA4</accession>
<organism evidence="3 4">
    <name type="scientific">Symmachiella dynata</name>
    <dbReference type="NCBI Taxonomy" id="2527995"/>
    <lineage>
        <taxon>Bacteria</taxon>
        <taxon>Pseudomonadati</taxon>
        <taxon>Planctomycetota</taxon>
        <taxon>Planctomycetia</taxon>
        <taxon>Planctomycetales</taxon>
        <taxon>Planctomycetaceae</taxon>
        <taxon>Symmachiella</taxon>
    </lineage>
</organism>
<proteinExistence type="predicted"/>
<dbReference type="Proteomes" id="UP000319383">
    <property type="component" value="Chromosome"/>
</dbReference>
<dbReference type="RefSeq" id="WP_197534789.1">
    <property type="nucleotide sequence ID" value="NZ_CP036276.1"/>
</dbReference>
<keyword evidence="1" id="KW-0732">Signal</keyword>
<evidence type="ECO:0000313" key="3">
    <source>
        <dbReference type="EMBL" id="QDU43613.1"/>
    </source>
</evidence>
<dbReference type="AlphaFoldDB" id="A0A517ZMA4"/>
<feature type="domain" description="Alginate export" evidence="2">
    <location>
        <begin position="99"/>
        <end position="498"/>
    </location>
</feature>
<name>A0A517ZMA4_9PLAN</name>
<dbReference type="Gene3D" id="2.40.160.100">
    <property type="match status" value="1"/>
</dbReference>
<dbReference type="Pfam" id="PF13372">
    <property type="entry name" value="Alginate_exp"/>
    <property type="match status" value="1"/>
</dbReference>
<sequence length="509" mass="58148" precursor="true">MPHRFILFTTLTAIGLGVSAGPSKAAEPLVDQNAYMAGYQQQQQTVYVPPPKPAPPKVINPYKTLFYDNDFTYGSNPNDPPLLGDSLNQIHLADDFLVLSAGGELRFRPMDERNRLRPGGPGRSTYNLWRWRQYFNLEVSDWGRAYVEFIDATAWGVDLPLLPIDVDRWEVLNAFVDVNLETTLDVPGTFRVGRQEMLYGKQRLVSPLDWSNTRRNFQGLKYLYSEGDWDLNIFATNPVNAAARGIVPVQDFDNNFNQPDYDQFFSGVYSTYRGFEDSYVDLYWLWLRDTQQVQNVADGFRHTVGLHWNTTSEVTDACGNVTRVWDLDFEGAYQFGSDNSERINAGFFTGILGHTWKQVPWQPRLSGLFYWGSGDQDPDDDQTNTFSVLYPLGHAYWGILDNLSGQNLLDYSAQLDFSPAKKWKGTAAWHWFDLASTNDFLYNVAGAPLGTLDQGQNIGNELDLIATYTYNPNFSVSVGYSWFWYGEYVHNALPRDTATQFYLQTHIRY</sequence>
<protein>
    <recommendedName>
        <fullName evidence="2">Alginate export domain-containing protein</fullName>
    </recommendedName>
</protein>
<dbReference type="KEGG" id="sdyn:Mal52_20890"/>
<dbReference type="InterPro" id="IPR053728">
    <property type="entry name" value="Alginate_Permeability_Chnl"/>
</dbReference>
<evidence type="ECO:0000313" key="4">
    <source>
        <dbReference type="Proteomes" id="UP000319383"/>
    </source>
</evidence>
<dbReference type="InterPro" id="IPR025388">
    <property type="entry name" value="Alginate_export_dom"/>
</dbReference>
<reference evidence="3 4" key="1">
    <citation type="submission" date="2019-02" db="EMBL/GenBank/DDBJ databases">
        <title>Deep-cultivation of Planctomycetes and their phenomic and genomic characterization uncovers novel biology.</title>
        <authorList>
            <person name="Wiegand S."/>
            <person name="Jogler M."/>
            <person name="Boedeker C."/>
            <person name="Pinto D."/>
            <person name="Vollmers J."/>
            <person name="Rivas-Marin E."/>
            <person name="Kohn T."/>
            <person name="Peeters S.H."/>
            <person name="Heuer A."/>
            <person name="Rast P."/>
            <person name="Oberbeckmann S."/>
            <person name="Bunk B."/>
            <person name="Jeske O."/>
            <person name="Meyerdierks A."/>
            <person name="Storesund J.E."/>
            <person name="Kallscheuer N."/>
            <person name="Luecker S."/>
            <person name="Lage O.M."/>
            <person name="Pohl T."/>
            <person name="Merkel B.J."/>
            <person name="Hornburger P."/>
            <person name="Mueller R.-W."/>
            <person name="Bruemmer F."/>
            <person name="Labrenz M."/>
            <person name="Spormann A.M."/>
            <person name="Op den Camp H."/>
            <person name="Overmann J."/>
            <person name="Amann R."/>
            <person name="Jetten M.S.M."/>
            <person name="Mascher T."/>
            <person name="Medema M.H."/>
            <person name="Devos D.P."/>
            <person name="Kaster A.-K."/>
            <person name="Ovreas L."/>
            <person name="Rohde M."/>
            <person name="Galperin M.Y."/>
            <person name="Jogler C."/>
        </authorList>
    </citation>
    <scope>NUCLEOTIDE SEQUENCE [LARGE SCALE GENOMIC DNA]</scope>
    <source>
        <strain evidence="3 4">Mal52</strain>
    </source>
</reference>
<gene>
    <name evidence="3" type="ORF">Mal52_20890</name>
</gene>